<dbReference type="Pfam" id="PF00561">
    <property type="entry name" value="Abhydrolase_1"/>
    <property type="match status" value="1"/>
</dbReference>
<dbReference type="GeneID" id="38470782"/>
<gene>
    <name evidence="3" type="ORF">ATH50_2318</name>
    <name evidence="2" type="ORF">DU502_05810</name>
</gene>
<evidence type="ECO:0000313" key="4">
    <source>
        <dbReference type="Proteomes" id="UP000277326"/>
    </source>
</evidence>
<dbReference type="RefSeq" id="WP_121920928.1">
    <property type="nucleotide sequence ID" value="NZ_CP034145.1"/>
</dbReference>
<dbReference type="InterPro" id="IPR029058">
    <property type="entry name" value="AB_hydrolase_fold"/>
</dbReference>
<dbReference type="AlphaFoldDB" id="A0A3M0D4H1"/>
<name>A0A3M0D4H1_9EURY</name>
<dbReference type="GO" id="GO:0016787">
    <property type="term" value="F:hydrolase activity"/>
    <property type="evidence" value="ECO:0007669"/>
    <property type="project" value="UniProtKB-KW"/>
</dbReference>
<evidence type="ECO:0000259" key="1">
    <source>
        <dbReference type="Pfam" id="PF00561"/>
    </source>
</evidence>
<dbReference type="InterPro" id="IPR000073">
    <property type="entry name" value="AB_hydrolase_1"/>
</dbReference>
<dbReference type="OrthoDB" id="9890at2157"/>
<protein>
    <submittedName>
        <fullName evidence="2">Alpha/beta hydrolase</fullName>
    </submittedName>
    <submittedName>
        <fullName evidence="3">Pimeloyl-ACP methyl ester carboxylesterase</fullName>
    </submittedName>
</protein>
<dbReference type="PANTHER" id="PTHR43433:SF10">
    <property type="entry name" value="AB HYDROLASE-1 DOMAIN-CONTAINING PROTEIN"/>
    <property type="match status" value="1"/>
</dbReference>
<dbReference type="EMBL" id="REFS01000004">
    <property type="protein sequence ID" value="RMB13876.1"/>
    <property type="molecule type" value="Genomic_DNA"/>
</dbReference>
<keyword evidence="5" id="KW-1185">Reference proteome</keyword>
<proteinExistence type="predicted"/>
<dbReference type="Gene3D" id="3.40.50.1820">
    <property type="entry name" value="alpha/beta hydrolase"/>
    <property type="match status" value="1"/>
</dbReference>
<dbReference type="EMBL" id="CP034145">
    <property type="protein sequence ID" value="AZH24912.1"/>
    <property type="molecule type" value="Genomic_DNA"/>
</dbReference>
<reference evidence="3" key="3">
    <citation type="submission" date="2018-10" db="EMBL/GenBank/DDBJ databases">
        <authorList>
            <person name="Whitman W."/>
            <person name="Huntemann M."/>
            <person name="Clum A."/>
            <person name="Pillay M."/>
            <person name="Palaniappan K."/>
            <person name="Varghese N."/>
            <person name="Mikhailova N."/>
            <person name="Stamatis D."/>
            <person name="Reddy T."/>
            <person name="Daum C."/>
            <person name="Shapiro N."/>
            <person name="Ivanova N."/>
            <person name="Kyrpides N."/>
            <person name="Woyke T."/>
        </authorList>
    </citation>
    <scope>NUCLEOTIDE SEQUENCE</scope>
    <source>
        <strain evidence="3">CGMCC 1.10124</strain>
    </source>
</reference>
<organism evidence="3 4">
    <name type="scientific">Haloplanus aerogenes</name>
    <dbReference type="NCBI Taxonomy" id="660522"/>
    <lineage>
        <taxon>Archaea</taxon>
        <taxon>Methanobacteriati</taxon>
        <taxon>Methanobacteriota</taxon>
        <taxon>Stenosarchaea group</taxon>
        <taxon>Halobacteria</taxon>
        <taxon>Halobacteriales</taxon>
        <taxon>Haloferacaceae</taxon>
        <taxon>Haloplanus</taxon>
    </lineage>
</organism>
<evidence type="ECO:0000313" key="3">
    <source>
        <dbReference type="EMBL" id="RMB13876.1"/>
    </source>
</evidence>
<dbReference type="PANTHER" id="PTHR43433">
    <property type="entry name" value="HYDROLASE, ALPHA/BETA FOLD FAMILY PROTEIN"/>
    <property type="match status" value="1"/>
</dbReference>
<dbReference type="SUPFAM" id="SSF53474">
    <property type="entry name" value="alpha/beta-Hydrolases"/>
    <property type="match status" value="1"/>
</dbReference>
<dbReference type="Proteomes" id="UP000282007">
    <property type="component" value="Chromosome"/>
</dbReference>
<reference evidence="2 5" key="2">
    <citation type="submission" date="2018-07" db="EMBL/GenBank/DDBJ databases">
        <title>Genome sequences of Haloplanus aerogenes JCM 16430T.</title>
        <authorList>
            <person name="Kim Y.B."/>
            <person name="Roh S.W."/>
        </authorList>
    </citation>
    <scope>NUCLEOTIDE SEQUENCE [LARGE SCALE GENOMIC DNA]</scope>
    <source>
        <strain evidence="2 5">JCM 16430</strain>
    </source>
</reference>
<feature type="domain" description="AB hydrolase-1" evidence="1">
    <location>
        <begin position="35"/>
        <end position="274"/>
    </location>
</feature>
<dbReference type="InterPro" id="IPR050471">
    <property type="entry name" value="AB_hydrolase"/>
</dbReference>
<dbReference type="Proteomes" id="UP000277326">
    <property type="component" value="Unassembled WGS sequence"/>
</dbReference>
<evidence type="ECO:0000313" key="5">
    <source>
        <dbReference type="Proteomes" id="UP000282007"/>
    </source>
</evidence>
<sequence length="288" mass="30701">MDAAHPPSTESVDCVPIDDDRHVAYAEYGDPTGRPVLFLHGTPGSHRLGRLFDDTARREGVRLLAIDRPGYGRSSPWPTRDLTDTGAFVVPVLDDVGVDRAGVVGFSGGGPHALALAATHGARVERVDVVSGATPPSVGETPTTQRLLETLASTAPSLLRGLFRGQATLAEFFPPAVVVSQYTTAEGRASLSDDVAALVARDFVEAFAQTRRGAVTELRLLSAPWPFSLSTLDVSVNLWHGANDTNVPVEGVRRFCDRLPDAQLTVFEDADHLTTLLRSRSSVVADVG</sequence>
<evidence type="ECO:0000313" key="2">
    <source>
        <dbReference type="EMBL" id="AZH24912.1"/>
    </source>
</evidence>
<reference evidence="3 4" key="1">
    <citation type="journal article" date="2015" name="Stand. Genomic Sci.">
        <title>Genomic Encyclopedia of Bacterial and Archaeal Type Strains, Phase III: the genomes of soil and plant-associated and newly described type strains.</title>
        <authorList>
            <person name="Whitman W.B."/>
            <person name="Woyke T."/>
            <person name="Klenk H.P."/>
            <person name="Zhou Y."/>
            <person name="Lilburn T.G."/>
            <person name="Beck B.J."/>
            <person name="De Vos P."/>
            <person name="Vandamme P."/>
            <person name="Eisen J.A."/>
            <person name="Garrity G."/>
            <person name="Hugenholtz P."/>
            <person name="Kyrpides N.C."/>
        </authorList>
    </citation>
    <scope>NUCLEOTIDE SEQUENCE [LARGE SCALE GENOMIC DNA]</scope>
    <source>
        <strain evidence="3 4">CGMCC 1.10124</strain>
    </source>
</reference>
<dbReference type="KEGG" id="haer:DU502_05810"/>
<accession>A0A3M0D4H1</accession>
<keyword evidence="2" id="KW-0378">Hydrolase</keyword>